<dbReference type="AlphaFoldDB" id="L0W7P5"/>
<comment type="caution">
    <text evidence="1">The sequence shown here is derived from an EMBL/GenBank/DDBJ whole genome shotgun (WGS) entry which is preliminary data.</text>
</comment>
<name>L0W7P5_9GAMM</name>
<dbReference type="Proteomes" id="UP000010164">
    <property type="component" value="Unassembled WGS sequence"/>
</dbReference>
<dbReference type="RefSeq" id="WP_008930432.1">
    <property type="nucleotide sequence ID" value="NZ_AMRJ01000044.1"/>
</dbReference>
<sequence length="76" mass="8750">MLLKYLNQLEVAVREAEHHPSEQEYSRCAQCVAQLEEYLAGQMEPVQRRGHEIMATLIPARLFARMPLQVSRSLAL</sequence>
<organism evidence="1 2">
    <name type="scientific">Alcanivorax hongdengensis A-11-3</name>
    <dbReference type="NCBI Taxonomy" id="1177179"/>
    <lineage>
        <taxon>Bacteria</taxon>
        <taxon>Pseudomonadati</taxon>
        <taxon>Pseudomonadota</taxon>
        <taxon>Gammaproteobacteria</taxon>
        <taxon>Oceanospirillales</taxon>
        <taxon>Alcanivoracaceae</taxon>
        <taxon>Alcanivorax</taxon>
    </lineage>
</organism>
<dbReference type="OrthoDB" id="6078629at2"/>
<protein>
    <submittedName>
        <fullName evidence="1">Uncharacterized protein</fullName>
    </submittedName>
</protein>
<accession>L0W7P5</accession>
<reference evidence="1 2" key="1">
    <citation type="journal article" date="2012" name="J. Bacteriol.">
        <title>Genome Sequence of the Alkane-Degrading Bacterium Alcanivorax hongdengensis Type Strain A-11-3.</title>
        <authorList>
            <person name="Lai Q."/>
            <person name="Shao Z."/>
        </authorList>
    </citation>
    <scope>NUCLEOTIDE SEQUENCE [LARGE SCALE GENOMIC DNA]</scope>
    <source>
        <strain evidence="1 2">A-11-3</strain>
    </source>
</reference>
<keyword evidence="2" id="KW-1185">Reference proteome</keyword>
<dbReference type="PATRIC" id="fig|1177179.3.peg.3215"/>
<evidence type="ECO:0000313" key="1">
    <source>
        <dbReference type="EMBL" id="EKF72901.1"/>
    </source>
</evidence>
<proteinExistence type="predicted"/>
<evidence type="ECO:0000313" key="2">
    <source>
        <dbReference type="Proteomes" id="UP000010164"/>
    </source>
</evidence>
<gene>
    <name evidence="1" type="ORF">A11A3_16335</name>
</gene>
<dbReference type="EMBL" id="AMRJ01000044">
    <property type="protein sequence ID" value="EKF72901.1"/>
    <property type="molecule type" value="Genomic_DNA"/>
</dbReference>